<dbReference type="EMBL" id="HACA01032531">
    <property type="protein sequence ID" value="CDW49892.1"/>
    <property type="molecule type" value="Transcribed_RNA"/>
</dbReference>
<accession>A0A0K2VI74</accession>
<name>A0A0K2VI74_LEPSM</name>
<reference evidence="1" key="1">
    <citation type="submission" date="2014-05" db="EMBL/GenBank/DDBJ databases">
        <authorList>
            <person name="Chronopoulou M."/>
        </authorList>
    </citation>
    <scope>NUCLEOTIDE SEQUENCE</scope>
    <source>
        <tissue evidence="1">Whole organism</tissue>
    </source>
</reference>
<sequence>GSCADFLSSLEKERRYLLSIRGHNAKDHFLGRIFGVVNQLDLFFCFRKPVVVLPVVELINSENLLVREDFDN</sequence>
<organism evidence="1">
    <name type="scientific">Lepeophtheirus salmonis</name>
    <name type="common">Salmon louse</name>
    <name type="synonym">Caligus salmonis</name>
    <dbReference type="NCBI Taxonomy" id="72036"/>
    <lineage>
        <taxon>Eukaryota</taxon>
        <taxon>Metazoa</taxon>
        <taxon>Ecdysozoa</taxon>
        <taxon>Arthropoda</taxon>
        <taxon>Crustacea</taxon>
        <taxon>Multicrustacea</taxon>
        <taxon>Hexanauplia</taxon>
        <taxon>Copepoda</taxon>
        <taxon>Siphonostomatoida</taxon>
        <taxon>Caligidae</taxon>
        <taxon>Lepeophtheirus</taxon>
    </lineage>
</organism>
<proteinExistence type="predicted"/>
<feature type="non-terminal residue" evidence="1">
    <location>
        <position position="1"/>
    </location>
</feature>
<protein>
    <submittedName>
        <fullName evidence="1">Uncharacterized protein</fullName>
    </submittedName>
</protein>
<dbReference type="AlphaFoldDB" id="A0A0K2VI74"/>
<evidence type="ECO:0000313" key="1">
    <source>
        <dbReference type="EMBL" id="CDW49892.1"/>
    </source>
</evidence>